<dbReference type="EMBL" id="JH711574">
    <property type="protein sequence ID" value="EIW85038.1"/>
    <property type="molecule type" value="Genomic_DNA"/>
</dbReference>
<dbReference type="GeneID" id="19207265"/>
<evidence type="ECO:0000256" key="3">
    <source>
        <dbReference type="SAM" id="MobiDB-lite"/>
    </source>
</evidence>
<gene>
    <name evidence="4" type="ORF">CONPUDRAFT_48322</name>
</gene>
<feature type="compositionally biased region" description="Low complexity" evidence="3">
    <location>
        <begin position="1"/>
        <end position="14"/>
    </location>
</feature>
<dbReference type="Proteomes" id="UP000053558">
    <property type="component" value="Unassembled WGS sequence"/>
</dbReference>
<feature type="region of interest" description="Disordered" evidence="3">
    <location>
        <begin position="343"/>
        <end position="374"/>
    </location>
</feature>
<dbReference type="RefSeq" id="XP_007764073.1">
    <property type="nucleotide sequence ID" value="XM_007765883.1"/>
</dbReference>
<keyword evidence="5" id="KW-1185">Reference proteome</keyword>
<feature type="repeat" description="HEAT" evidence="2">
    <location>
        <begin position="472"/>
        <end position="510"/>
    </location>
</feature>
<feature type="compositionally biased region" description="Polar residues" evidence="3">
    <location>
        <begin position="355"/>
        <end position="365"/>
    </location>
</feature>
<reference evidence="5" key="1">
    <citation type="journal article" date="2012" name="Science">
        <title>The Paleozoic origin of enzymatic lignin decomposition reconstructed from 31 fungal genomes.</title>
        <authorList>
            <person name="Floudas D."/>
            <person name="Binder M."/>
            <person name="Riley R."/>
            <person name="Barry K."/>
            <person name="Blanchette R.A."/>
            <person name="Henrissat B."/>
            <person name="Martinez A.T."/>
            <person name="Otillar R."/>
            <person name="Spatafora J.W."/>
            <person name="Yadav J.S."/>
            <person name="Aerts A."/>
            <person name="Benoit I."/>
            <person name="Boyd A."/>
            <person name="Carlson A."/>
            <person name="Copeland A."/>
            <person name="Coutinho P.M."/>
            <person name="de Vries R.P."/>
            <person name="Ferreira P."/>
            <person name="Findley K."/>
            <person name="Foster B."/>
            <person name="Gaskell J."/>
            <person name="Glotzer D."/>
            <person name="Gorecki P."/>
            <person name="Heitman J."/>
            <person name="Hesse C."/>
            <person name="Hori C."/>
            <person name="Igarashi K."/>
            <person name="Jurgens J.A."/>
            <person name="Kallen N."/>
            <person name="Kersten P."/>
            <person name="Kohler A."/>
            <person name="Kuees U."/>
            <person name="Kumar T.K.A."/>
            <person name="Kuo A."/>
            <person name="LaButti K."/>
            <person name="Larrondo L.F."/>
            <person name="Lindquist E."/>
            <person name="Ling A."/>
            <person name="Lombard V."/>
            <person name="Lucas S."/>
            <person name="Lundell T."/>
            <person name="Martin R."/>
            <person name="McLaughlin D.J."/>
            <person name="Morgenstern I."/>
            <person name="Morin E."/>
            <person name="Murat C."/>
            <person name="Nagy L.G."/>
            <person name="Nolan M."/>
            <person name="Ohm R.A."/>
            <person name="Patyshakuliyeva A."/>
            <person name="Rokas A."/>
            <person name="Ruiz-Duenas F.J."/>
            <person name="Sabat G."/>
            <person name="Salamov A."/>
            <person name="Samejima M."/>
            <person name="Schmutz J."/>
            <person name="Slot J.C."/>
            <person name="St John F."/>
            <person name="Stenlid J."/>
            <person name="Sun H."/>
            <person name="Sun S."/>
            <person name="Syed K."/>
            <person name="Tsang A."/>
            <person name="Wiebenga A."/>
            <person name="Young D."/>
            <person name="Pisabarro A."/>
            <person name="Eastwood D.C."/>
            <person name="Martin F."/>
            <person name="Cullen D."/>
            <person name="Grigoriev I.V."/>
            <person name="Hibbett D.S."/>
        </authorList>
    </citation>
    <scope>NUCLEOTIDE SEQUENCE [LARGE SCALE GENOMIC DNA]</scope>
    <source>
        <strain evidence="5">RWD-64-598 SS2</strain>
    </source>
</reference>
<evidence type="ECO:0000313" key="5">
    <source>
        <dbReference type="Proteomes" id="UP000053558"/>
    </source>
</evidence>
<dbReference type="GO" id="GO:0005737">
    <property type="term" value="C:cytoplasm"/>
    <property type="evidence" value="ECO:0007669"/>
    <property type="project" value="TreeGrafter"/>
</dbReference>
<dbReference type="GO" id="GO:0019888">
    <property type="term" value="F:protein phosphatase regulator activity"/>
    <property type="evidence" value="ECO:0007669"/>
    <property type="project" value="TreeGrafter"/>
</dbReference>
<evidence type="ECO:0000256" key="2">
    <source>
        <dbReference type="PROSITE-ProRule" id="PRU00103"/>
    </source>
</evidence>
<dbReference type="PANTHER" id="PTHR10648">
    <property type="entry name" value="SERINE/THREONINE-PROTEIN PHOSPHATASE PP2A 65 KDA REGULATORY SUBUNIT"/>
    <property type="match status" value="1"/>
</dbReference>
<dbReference type="AlphaFoldDB" id="A0A5M3N0Y5"/>
<accession>A0A5M3N0Y5</accession>
<sequence>MVRHSISPVSSPSPAADNPFETPPSSPGLVFYTAPSTPIASPQTEAVPSPSVPRDAGIYIHPPPLAAESQPPASAQHPSPPPAELETIPSPELLATPEFALDFTFEDEGLNTLEKIYLFSRSRATHHRVFISHALPNFLMQITPLEAVEYVLPLLPNLAMDEEEAVKEALAAELPDIIWYYLTHCRLVDTAVDEEQQLLEVADDVTVISVQSFTPILGTLLLSPNSMVSGPARHAVVLLLSRAHEIDVEHCGDFTAYERKIFEREILHQVVIGMGKLDGAVDERDDELSSGSIQENQGVHTARRSSFSANKAASLGNINPYFPVVPPAEQEQNVKNSNEIVNLPSPPLAAPSIKPGNNSVQTAQSPPGDDLYTEDRALGEKKPLSPSSELANYNNYFNGDNEEQAAIGRLSSMSLIAAVAAGSSLDEDIKGIFVKEVARVSQDPVFWVRREASFALGALAKVVPQEIVICSLIPLFESLRADPIWHVRHSSMFALPALLSRLSPAARRSLALNTIIPLARDESSSVRTGVLEALGEIVYTFHEDEDGPPEDLLRLFLGREEDKRAHDKRRSTHGSPKSPLDLFYEDPARPLACAFNYPAVALSLGRTRWDELRPLYVALSQNRSPKVRRTLAASLGDLANIIGPDSARRDLKGVWLDAMRCEEEGDIRMKAIECLASLLDSLDPEGQDEIYTGLEIIWSEGWLRNWRERDGIIRALLKTNSPPKKFEHVHRLIRIALQDDFGGVRDAAIDTIAAFWDRRKTCGQLFDKLAADISELSLSEHHKKRMTFLKCIQTILAKCEDSTLELNNCFSLSDALGRLATDGTEGVRIGVARIIAVLYDRSQQELNPITAQLRETMTRLSKDACQDVRSFMPSLTSAGTPLQLKSRNEARTHEFNIFSRPPTLHYRIEEAQES</sequence>
<dbReference type="PROSITE" id="PS50077">
    <property type="entry name" value="HEAT_REPEAT"/>
    <property type="match status" value="2"/>
</dbReference>
<feature type="region of interest" description="Disordered" evidence="3">
    <location>
        <begin position="1"/>
        <end position="88"/>
    </location>
</feature>
<dbReference type="KEGG" id="cput:CONPUDRAFT_48322"/>
<comment type="caution">
    <text evidence="4">The sequence shown here is derived from an EMBL/GenBank/DDBJ whole genome shotgun (WGS) entry which is preliminary data.</text>
</comment>
<evidence type="ECO:0000256" key="1">
    <source>
        <dbReference type="ARBA" id="ARBA00022737"/>
    </source>
</evidence>
<dbReference type="InterPro" id="IPR016024">
    <property type="entry name" value="ARM-type_fold"/>
</dbReference>
<dbReference type="PANTHER" id="PTHR10648:SF1">
    <property type="entry name" value="SERINE_THREONINE-PROTEIN PHOSPHATASE 4 REGULATORY SUBUNIT 1"/>
    <property type="match status" value="1"/>
</dbReference>
<proteinExistence type="predicted"/>
<dbReference type="SUPFAM" id="SSF48371">
    <property type="entry name" value="ARM repeat"/>
    <property type="match status" value="1"/>
</dbReference>
<dbReference type="InterPro" id="IPR021133">
    <property type="entry name" value="HEAT_type_2"/>
</dbReference>
<protein>
    <submittedName>
        <fullName evidence="4">ARM repeat-containing protein</fullName>
    </submittedName>
</protein>
<feature type="repeat" description="HEAT" evidence="2">
    <location>
        <begin position="612"/>
        <end position="650"/>
    </location>
</feature>
<dbReference type="InterPro" id="IPR051023">
    <property type="entry name" value="PP2A_Regulatory_Subunit_A"/>
</dbReference>
<dbReference type="Gene3D" id="1.25.10.10">
    <property type="entry name" value="Leucine-rich Repeat Variant"/>
    <property type="match status" value="1"/>
</dbReference>
<organism evidence="4 5">
    <name type="scientific">Coniophora puteana (strain RWD-64-598)</name>
    <name type="common">Brown rot fungus</name>
    <dbReference type="NCBI Taxonomy" id="741705"/>
    <lineage>
        <taxon>Eukaryota</taxon>
        <taxon>Fungi</taxon>
        <taxon>Dikarya</taxon>
        <taxon>Basidiomycota</taxon>
        <taxon>Agaricomycotina</taxon>
        <taxon>Agaricomycetes</taxon>
        <taxon>Agaricomycetidae</taxon>
        <taxon>Boletales</taxon>
        <taxon>Coniophorineae</taxon>
        <taxon>Coniophoraceae</taxon>
        <taxon>Coniophora</taxon>
    </lineage>
</organism>
<feature type="compositionally biased region" description="Low complexity" evidence="3">
    <location>
        <begin position="66"/>
        <end position="77"/>
    </location>
</feature>
<keyword evidence="1" id="KW-0677">Repeat</keyword>
<dbReference type="OMA" id="TWHVRHS"/>
<dbReference type="OrthoDB" id="340346at2759"/>
<dbReference type="InterPro" id="IPR011989">
    <property type="entry name" value="ARM-like"/>
</dbReference>
<name>A0A5M3N0Y5_CONPW</name>
<feature type="compositionally biased region" description="Polar residues" evidence="3">
    <location>
        <begin position="34"/>
        <end position="46"/>
    </location>
</feature>
<evidence type="ECO:0000313" key="4">
    <source>
        <dbReference type="EMBL" id="EIW85038.1"/>
    </source>
</evidence>